<dbReference type="Proteomes" id="UP000310168">
    <property type="component" value="Unassembled WGS sequence"/>
</dbReference>
<reference evidence="2 3" key="1">
    <citation type="journal article" date="2019" name="Anaerobe">
        <title>Brachyspira catarrhinii sp. nov., an anaerobic intestinal spirochaete isolated from vervet monkeys may have been misidentified as Brachyspira aalborgi in previous studies.</title>
        <authorList>
            <person name="Phillips N.D."/>
            <person name="La T."/>
            <person name="Hampson D.J."/>
        </authorList>
    </citation>
    <scope>NUCLEOTIDE SEQUENCE [LARGE SCALE GENOMIC DNA]</scope>
    <source>
        <strain evidence="2 3">Z12</strain>
    </source>
</reference>
<name>A0ABY2TSU2_9SPIR</name>
<gene>
    <name evidence="2" type="ORF">EZH24_04895</name>
</gene>
<feature type="chain" id="PRO_5045817477" description="DUF3108 domain-containing protein" evidence="1">
    <location>
        <begin position="24"/>
        <end position="278"/>
    </location>
</feature>
<keyword evidence="3" id="KW-1185">Reference proteome</keyword>
<evidence type="ECO:0000256" key="1">
    <source>
        <dbReference type="SAM" id="SignalP"/>
    </source>
</evidence>
<dbReference type="RefSeq" id="WP_137998003.1">
    <property type="nucleotide sequence ID" value="NZ_SJDU01000090.1"/>
</dbReference>
<evidence type="ECO:0000313" key="3">
    <source>
        <dbReference type="Proteomes" id="UP000310168"/>
    </source>
</evidence>
<organism evidence="2 3">
    <name type="scientific">Brachyspira catarrhinii</name>
    <dbReference type="NCBI Taxonomy" id="2528966"/>
    <lineage>
        <taxon>Bacteria</taxon>
        <taxon>Pseudomonadati</taxon>
        <taxon>Spirochaetota</taxon>
        <taxon>Spirochaetia</taxon>
        <taxon>Brachyspirales</taxon>
        <taxon>Brachyspiraceae</taxon>
        <taxon>Brachyspira</taxon>
    </lineage>
</organism>
<feature type="signal peptide" evidence="1">
    <location>
        <begin position="1"/>
        <end position="23"/>
    </location>
</feature>
<comment type="caution">
    <text evidence="2">The sequence shown here is derived from an EMBL/GenBank/DDBJ whole genome shotgun (WGS) entry which is preliminary data.</text>
</comment>
<sequence length="278" mass="32565">MYQKRISLLFILAFSLSILISCGGEPSTNIKSKKVYSIYYTGNNRYVENIYDRDDVIATNDYYSISFKLPENEAFNYIYEYANEDDRLFASDDGTVQPKTNNFLKTIKRDFDSFRIGVTSYGSRLNGYIDEENSRLVIERTDIKTGKLNNEIKYFLTISLHGVYPENDYITVPVYKREKYETDAVYGGYDYKWVSNDVYTIEKETLEVAFTVLMKDKSGKIKPIHVENYAFYEDRGKPIYIFSYDVSDAMRLQVRKFIDEIDLGYRGEDPKQTKTIKE</sequence>
<dbReference type="PROSITE" id="PS51257">
    <property type="entry name" value="PROKAR_LIPOPROTEIN"/>
    <property type="match status" value="1"/>
</dbReference>
<evidence type="ECO:0008006" key="4">
    <source>
        <dbReference type="Google" id="ProtNLM"/>
    </source>
</evidence>
<keyword evidence="1" id="KW-0732">Signal</keyword>
<protein>
    <recommendedName>
        <fullName evidence="4">DUF3108 domain-containing protein</fullName>
    </recommendedName>
</protein>
<evidence type="ECO:0000313" key="2">
    <source>
        <dbReference type="EMBL" id="TKZ35513.1"/>
    </source>
</evidence>
<dbReference type="EMBL" id="SJDU01000090">
    <property type="protein sequence ID" value="TKZ35513.1"/>
    <property type="molecule type" value="Genomic_DNA"/>
</dbReference>
<accession>A0ABY2TSU2</accession>
<proteinExistence type="predicted"/>